<feature type="compositionally biased region" description="Basic and acidic residues" evidence="1">
    <location>
        <begin position="158"/>
        <end position="176"/>
    </location>
</feature>
<reference evidence="2 3" key="1">
    <citation type="submission" date="2024-06" db="EMBL/GenBank/DDBJ databases">
        <title>Complete genome of Phlyctema vagabunda strain 19-DSS-EL-015.</title>
        <authorList>
            <person name="Fiorenzani C."/>
        </authorList>
    </citation>
    <scope>NUCLEOTIDE SEQUENCE [LARGE SCALE GENOMIC DNA]</scope>
    <source>
        <strain evidence="2 3">19-DSS-EL-015</strain>
    </source>
</reference>
<evidence type="ECO:0000313" key="2">
    <source>
        <dbReference type="EMBL" id="KAL3419484.1"/>
    </source>
</evidence>
<accession>A0ABR4P843</accession>
<organism evidence="2 3">
    <name type="scientific">Phlyctema vagabunda</name>
    <dbReference type="NCBI Taxonomy" id="108571"/>
    <lineage>
        <taxon>Eukaryota</taxon>
        <taxon>Fungi</taxon>
        <taxon>Dikarya</taxon>
        <taxon>Ascomycota</taxon>
        <taxon>Pezizomycotina</taxon>
        <taxon>Leotiomycetes</taxon>
        <taxon>Helotiales</taxon>
        <taxon>Dermateaceae</taxon>
        <taxon>Phlyctema</taxon>
    </lineage>
</organism>
<feature type="region of interest" description="Disordered" evidence="1">
    <location>
        <begin position="158"/>
        <end position="181"/>
    </location>
</feature>
<dbReference type="EMBL" id="JBFCZG010000008">
    <property type="protein sequence ID" value="KAL3419484.1"/>
    <property type="molecule type" value="Genomic_DNA"/>
</dbReference>
<dbReference type="PANTHER" id="PTHR37540:SF9">
    <property type="entry name" value="ZN(2)-C6 FUNGAL-TYPE DOMAIN-CONTAINING PROTEIN"/>
    <property type="match status" value="1"/>
</dbReference>
<evidence type="ECO:0000256" key="1">
    <source>
        <dbReference type="SAM" id="MobiDB-lite"/>
    </source>
</evidence>
<gene>
    <name evidence="2" type="ORF">PVAG01_09706</name>
</gene>
<evidence type="ECO:0008006" key="4">
    <source>
        <dbReference type="Google" id="ProtNLM"/>
    </source>
</evidence>
<dbReference type="PANTHER" id="PTHR37540">
    <property type="entry name" value="TRANSCRIPTION FACTOR (ACR-2), PUTATIVE-RELATED-RELATED"/>
    <property type="match status" value="1"/>
</dbReference>
<proteinExistence type="predicted"/>
<comment type="caution">
    <text evidence="2">The sequence shown here is derived from an EMBL/GenBank/DDBJ whole genome shotgun (WGS) entry which is preliminary data.</text>
</comment>
<protein>
    <recommendedName>
        <fullName evidence="4">Transcription factor domain-containing protein</fullName>
    </recommendedName>
</protein>
<sequence>MPSSNLSLQSPGGVSPTSRVAHSHYVRFVNDIIRCLPPKARILASDQGLVNGRRPVVRSAVGGSRRKPSLSGKNVIKLKGEIEAPVTGHNGTGNHPGIQNEVPSSERDTNPYFSVKIHNPDGTSSSARTPRRQLTPEHQSIASEAFWGSSLSSRLNWERDSNDRSSTRYKHSDDFSSRGSSPDHCNEAYFGILEDYVGCMSIEPLRSLPIKESIRNAELFHLFTGTLSPYVASLDGKSPPTDFHNQWMPFMVQSPLSAYVAILSAAYFQATARRVDLEKSFEVMEIRVTIVSLINRYLISNKDSISDEAIVAVMSFSFNEWIYASQTLVMAHMQGLSAMLRLRGGIETIRLSTFRKMLIRTDFQMSCAYERPLFLQEDNPNDVIPELHHYAQNLDNPLLQSSTTFVELADCLGLSIQTAAILDDMRFLTTSVLSLTTLNPQGIAEFRATANFIQQKFHNLPLPSPTSQPDFIQMSIVHAAKMYTSALLNQQPFSVTCTAESLGQLWMTMWRVPLSRWKRIPGIFLWIVMIVLPFSRDRAEGRFIKSMASTSMMTVGLQDWEVTEVTMRAFKAVQCWLGGTRGVGVVPGEAIDSRQRVLELRTVEAGVPAS</sequence>
<name>A0ABR4P843_9HELO</name>
<feature type="region of interest" description="Disordered" evidence="1">
    <location>
        <begin position="84"/>
        <end position="140"/>
    </location>
</feature>
<evidence type="ECO:0000313" key="3">
    <source>
        <dbReference type="Proteomes" id="UP001629113"/>
    </source>
</evidence>
<dbReference type="Proteomes" id="UP001629113">
    <property type="component" value="Unassembled WGS sequence"/>
</dbReference>
<keyword evidence="3" id="KW-1185">Reference proteome</keyword>